<keyword evidence="2" id="KW-1185">Reference proteome</keyword>
<organism evidence="1 2">
    <name type="scientific">Catharanthus roseus</name>
    <name type="common">Madagascar periwinkle</name>
    <name type="synonym">Vinca rosea</name>
    <dbReference type="NCBI Taxonomy" id="4058"/>
    <lineage>
        <taxon>Eukaryota</taxon>
        <taxon>Viridiplantae</taxon>
        <taxon>Streptophyta</taxon>
        <taxon>Embryophyta</taxon>
        <taxon>Tracheophyta</taxon>
        <taxon>Spermatophyta</taxon>
        <taxon>Magnoliopsida</taxon>
        <taxon>eudicotyledons</taxon>
        <taxon>Gunneridae</taxon>
        <taxon>Pentapetalae</taxon>
        <taxon>asterids</taxon>
        <taxon>lamiids</taxon>
        <taxon>Gentianales</taxon>
        <taxon>Apocynaceae</taxon>
        <taxon>Rauvolfioideae</taxon>
        <taxon>Vinceae</taxon>
        <taxon>Catharanthinae</taxon>
        <taxon>Catharanthus</taxon>
    </lineage>
</organism>
<sequence length="129" mass="14609">MVMISLLWISDTLGNVGSIPIESSKVSTADDMEIANYNELVDLKMLNDWKKNRKMSYEYRESGSMFYYKGLGVPRGLDLFTPLGVTAMFSNLCSRIAASLASMASFVSLSYFPKLETNKRISNQHRFQK</sequence>
<accession>A0ACC0ASC8</accession>
<gene>
    <name evidence="1" type="ORF">M9H77_22854</name>
</gene>
<evidence type="ECO:0000313" key="1">
    <source>
        <dbReference type="EMBL" id="KAI5663531.1"/>
    </source>
</evidence>
<name>A0ACC0ASC8_CATRO</name>
<proteinExistence type="predicted"/>
<dbReference type="Proteomes" id="UP001060085">
    <property type="component" value="Linkage Group LG05"/>
</dbReference>
<dbReference type="EMBL" id="CM044705">
    <property type="protein sequence ID" value="KAI5663531.1"/>
    <property type="molecule type" value="Genomic_DNA"/>
</dbReference>
<comment type="caution">
    <text evidence="1">The sequence shown here is derived from an EMBL/GenBank/DDBJ whole genome shotgun (WGS) entry which is preliminary data.</text>
</comment>
<evidence type="ECO:0000313" key="2">
    <source>
        <dbReference type="Proteomes" id="UP001060085"/>
    </source>
</evidence>
<reference evidence="2" key="1">
    <citation type="journal article" date="2023" name="Nat. Plants">
        <title>Single-cell RNA sequencing provides a high-resolution roadmap for understanding the multicellular compartmentation of specialized metabolism.</title>
        <authorList>
            <person name="Sun S."/>
            <person name="Shen X."/>
            <person name="Li Y."/>
            <person name="Li Y."/>
            <person name="Wang S."/>
            <person name="Li R."/>
            <person name="Zhang H."/>
            <person name="Shen G."/>
            <person name="Guo B."/>
            <person name="Wei J."/>
            <person name="Xu J."/>
            <person name="St-Pierre B."/>
            <person name="Chen S."/>
            <person name="Sun C."/>
        </authorList>
    </citation>
    <scope>NUCLEOTIDE SEQUENCE [LARGE SCALE GENOMIC DNA]</scope>
</reference>
<protein>
    <submittedName>
        <fullName evidence="1">Uncharacterized protein</fullName>
    </submittedName>
</protein>